<dbReference type="OrthoDB" id="9798191at2"/>
<dbReference type="STRING" id="169760.PSTEL_06735"/>
<evidence type="ECO:0000256" key="2">
    <source>
        <dbReference type="ARBA" id="ARBA00022448"/>
    </source>
</evidence>
<name>A0A089LPR2_9BACL</name>
<evidence type="ECO:0000313" key="4">
    <source>
        <dbReference type="EMBL" id="AIQ62847.1"/>
    </source>
</evidence>
<dbReference type="InterPro" id="IPR050490">
    <property type="entry name" value="Bact_solute-bd_prot1"/>
</dbReference>
<dbReference type="SUPFAM" id="SSF53850">
    <property type="entry name" value="Periplasmic binding protein-like II"/>
    <property type="match status" value="1"/>
</dbReference>
<organism evidence="4 5">
    <name type="scientific">Paenibacillus stellifer</name>
    <dbReference type="NCBI Taxonomy" id="169760"/>
    <lineage>
        <taxon>Bacteria</taxon>
        <taxon>Bacillati</taxon>
        <taxon>Bacillota</taxon>
        <taxon>Bacilli</taxon>
        <taxon>Bacillales</taxon>
        <taxon>Paenibacillaceae</taxon>
        <taxon>Paenibacillus</taxon>
    </lineage>
</organism>
<proteinExistence type="inferred from homology"/>
<reference evidence="4 5" key="1">
    <citation type="submission" date="2014-08" db="EMBL/GenBank/DDBJ databases">
        <title>Comparative genomics of the Paenibacillus odorifer group.</title>
        <authorList>
            <person name="den Bakker H.C."/>
            <person name="Tsai Y.-C."/>
            <person name="Martin N."/>
            <person name="Korlach J."/>
            <person name="Wiedmann M."/>
        </authorList>
    </citation>
    <scope>NUCLEOTIDE SEQUENCE [LARGE SCALE GENOMIC DNA]</scope>
    <source>
        <strain evidence="4 5">DSM 14472</strain>
    </source>
</reference>
<evidence type="ECO:0000313" key="5">
    <source>
        <dbReference type="Proteomes" id="UP000029507"/>
    </source>
</evidence>
<dbReference type="AlphaFoldDB" id="A0A089LPR2"/>
<dbReference type="Gene3D" id="3.40.190.10">
    <property type="entry name" value="Periplasmic binding protein-like II"/>
    <property type="match status" value="2"/>
</dbReference>
<dbReference type="InterPro" id="IPR006059">
    <property type="entry name" value="SBP"/>
</dbReference>
<dbReference type="PROSITE" id="PS51257">
    <property type="entry name" value="PROKAR_LIPOPROTEIN"/>
    <property type="match status" value="1"/>
</dbReference>
<dbReference type="PANTHER" id="PTHR43649">
    <property type="entry name" value="ARABINOSE-BINDING PROTEIN-RELATED"/>
    <property type="match status" value="1"/>
</dbReference>
<feature type="chain" id="PRO_5038619580" evidence="3">
    <location>
        <begin position="21"/>
        <end position="434"/>
    </location>
</feature>
<dbReference type="EMBL" id="CP009286">
    <property type="protein sequence ID" value="AIQ62847.1"/>
    <property type="molecule type" value="Genomic_DNA"/>
</dbReference>
<comment type="similarity">
    <text evidence="1">Belongs to the bacterial solute-binding protein 1 family.</text>
</comment>
<gene>
    <name evidence="4" type="ORF">PSTEL_06735</name>
</gene>
<accession>A0A089LPR2</accession>
<dbReference type="HOGENOM" id="CLU_031285_12_3_9"/>
<protein>
    <submittedName>
        <fullName evidence="4">Sugar ABC transporter substrate-binding protein</fullName>
    </submittedName>
</protein>
<keyword evidence="3" id="KW-0732">Signal</keyword>
<evidence type="ECO:0000256" key="1">
    <source>
        <dbReference type="ARBA" id="ARBA00008520"/>
    </source>
</evidence>
<evidence type="ECO:0000256" key="3">
    <source>
        <dbReference type="SAM" id="SignalP"/>
    </source>
</evidence>
<dbReference type="PANTHER" id="PTHR43649:SF29">
    <property type="entry name" value="OSMOPROTECTIVE COMPOUNDS-BINDING PROTEIN GGTB"/>
    <property type="match status" value="1"/>
</dbReference>
<dbReference type="RefSeq" id="WP_038694297.1">
    <property type="nucleotide sequence ID" value="NZ_CP009286.1"/>
</dbReference>
<keyword evidence="5" id="KW-1185">Reference proteome</keyword>
<dbReference type="Proteomes" id="UP000029507">
    <property type="component" value="Chromosome"/>
</dbReference>
<dbReference type="KEGG" id="pste:PSTEL_06735"/>
<feature type="signal peptide" evidence="3">
    <location>
        <begin position="1"/>
        <end position="20"/>
    </location>
</feature>
<sequence>MKRIFKHTATLMLLASVALAGCSSNSGGNAAATEGAAASPATASGEKVKLTMGSWRTDDKEVYDKIIAAFNKQYPNIEIDFSPTKSTEYNTVLNTALQTGGGPDIIHLRPYAAGIALGDSGYVEPINGLKGLDAFSKDVLAAATGKDGNIYGVPMGLNTVAIMYNKDIFAKYNLQIPSTWNELVDTAKKLKENKVTPFAMGTKDGWILSITHSALGPSAYGGSAFAEQLVSGEKKFTDPAYVKSLQLMKDLSPYFADNFTGVSYEDMRTLFVTGQAAMYIMGDFDAGVIESQNPDLHFDVFPVPPQSAGGSPTVTTYVDGSFGVNANSKHKEEAKKFLEFAASQEFGNLFSNEMKRVSPVPGVSVSDPVVAKFAEYANTISTPYVLLANFGVGNPTTKVTMENDMQALFFDKMTAEKVAEDMQASSDKWKASSK</sequence>
<keyword evidence="2" id="KW-0813">Transport</keyword>
<dbReference type="Pfam" id="PF01547">
    <property type="entry name" value="SBP_bac_1"/>
    <property type="match status" value="1"/>
</dbReference>